<dbReference type="eggNOG" id="COG1053">
    <property type="taxonomic scope" value="Bacteria"/>
</dbReference>
<dbReference type="EMBL" id="AECZ01000009">
    <property type="protein sequence ID" value="EFL51533.1"/>
    <property type="molecule type" value="Genomic_DNA"/>
</dbReference>
<reference evidence="6 7" key="1">
    <citation type="submission" date="2010-08" db="EMBL/GenBank/DDBJ databases">
        <title>The draft genome of Desulfovibrio fructosovorans JJ.</title>
        <authorList>
            <consortium name="US DOE Joint Genome Institute (JGI-PGF)"/>
            <person name="Lucas S."/>
            <person name="Copeland A."/>
            <person name="Lapidus A."/>
            <person name="Cheng J.-F."/>
            <person name="Bruce D."/>
            <person name="Goodwin L."/>
            <person name="Pitluck S."/>
            <person name="Land M.L."/>
            <person name="Hauser L."/>
            <person name="Chang Y.-J."/>
            <person name="Jeffries C."/>
            <person name="Wall J.D."/>
            <person name="Stahl D.A."/>
            <person name="Arkin A.P."/>
            <person name="Dehal P."/>
            <person name="Stolyar S.M."/>
            <person name="Hazen T.C."/>
            <person name="Woyke T.J."/>
        </authorList>
    </citation>
    <scope>NUCLEOTIDE SEQUENCE [LARGE SCALE GENOMIC DNA]</scope>
    <source>
        <strain evidence="6 7">JJ</strain>
    </source>
</reference>
<protein>
    <submittedName>
        <fullName evidence="6">Succinate dehydrogenase</fullName>
        <ecNumber evidence="6">1.3.99.1</ecNumber>
    </submittedName>
</protein>
<dbReference type="OrthoDB" id="9806724at2"/>
<dbReference type="STRING" id="596151.DesfrDRAFT_1694"/>
<accession>E1JVP5</accession>
<sequence>MAEEFDSHYDVIVIGGGGSGLSAAVQAAKNGLTCAVLEKEEQLGGSSAFAEGHAAFESDEQKKRGITVTKQEAYTAYIDYSHWRCDSALVNRFVENAATTITKMRDEVGAVYEDVTITAPEQPGELVTWHLPEGEVAHLLELLEADARRRGVDIFLSTPATRILRGEDGKIKGVVAKDADGETVRLGARAVVVGSGGYAANPALINKYGKFKIGEHVINAGGKGNTGDGLKMMQEVGAVENSNIGTMVFFPLMRDKTVTSHVNNAGMQPSLWVDKHGRRFTNETVGLNFGNAGDLMVGLPDAMFWCILDQDFIDRLVNKGNFVGLGIYVRNYEKLIHLPGELEADAANDSCTNVYKGETLEALAGKIGVAPEVLRSEVGEYNGYVSAGEDKKYRKDPKYLFPCNRGPFYAIKMEPGIMVSVGAIKINEYMQVLDANGGVIPGLYSVGCDAGGLFGESYQLTIPGSANGFALTSGWLSADDIAEKVNAGAL</sequence>
<comment type="cofactor">
    <cofactor evidence="1">
        <name>FAD</name>
        <dbReference type="ChEBI" id="CHEBI:57692"/>
    </cofactor>
</comment>
<dbReference type="EC" id="1.3.99.1" evidence="6"/>
<evidence type="ECO:0000256" key="3">
    <source>
        <dbReference type="ARBA" id="ARBA00022827"/>
    </source>
</evidence>
<dbReference type="GO" id="GO:0008202">
    <property type="term" value="P:steroid metabolic process"/>
    <property type="evidence" value="ECO:0007669"/>
    <property type="project" value="UniProtKB-ARBA"/>
</dbReference>
<keyword evidence="7" id="KW-1185">Reference proteome</keyword>
<dbReference type="AlphaFoldDB" id="E1JVP5"/>
<evidence type="ECO:0000256" key="2">
    <source>
        <dbReference type="ARBA" id="ARBA00022630"/>
    </source>
</evidence>
<keyword evidence="2" id="KW-0285">Flavoprotein</keyword>
<feature type="domain" description="FAD-dependent oxidoreductase 2 FAD-binding" evidence="5">
    <location>
        <begin position="10"/>
        <end position="460"/>
    </location>
</feature>
<dbReference type="InterPro" id="IPR027477">
    <property type="entry name" value="Succ_DH/fumarate_Rdtase_cat_sf"/>
</dbReference>
<dbReference type="Pfam" id="PF00890">
    <property type="entry name" value="FAD_binding_2"/>
    <property type="match status" value="1"/>
</dbReference>
<keyword evidence="3" id="KW-0274">FAD</keyword>
<dbReference type="PRINTS" id="PR00411">
    <property type="entry name" value="PNDRDTASEI"/>
</dbReference>
<evidence type="ECO:0000256" key="4">
    <source>
        <dbReference type="ARBA" id="ARBA00023002"/>
    </source>
</evidence>
<dbReference type="GO" id="GO:0016491">
    <property type="term" value="F:oxidoreductase activity"/>
    <property type="evidence" value="ECO:0007669"/>
    <property type="project" value="UniProtKB-KW"/>
</dbReference>
<name>E1JVP5_SOLFR</name>
<gene>
    <name evidence="6" type="ORF">DesfrDRAFT_1694</name>
</gene>
<dbReference type="Gene3D" id="3.90.700.10">
    <property type="entry name" value="Succinate dehydrogenase/fumarate reductase flavoprotein, catalytic domain"/>
    <property type="match status" value="1"/>
</dbReference>
<dbReference type="Proteomes" id="UP000006250">
    <property type="component" value="Unassembled WGS sequence"/>
</dbReference>
<organism evidence="6 7">
    <name type="scientific">Solidesulfovibrio fructosivorans JJ]</name>
    <dbReference type="NCBI Taxonomy" id="596151"/>
    <lineage>
        <taxon>Bacteria</taxon>
        <taxon>Pseudomonadati</taxon>
        <taxon>Thermodesulfobacteriota</taxon>
        <taxon>Desulfovibrionia</taxon>
        <taxon>Desulfovibrionales</taxon>
        <taxon>Desulfovibrionaceae</taxon>
        <taxon>Solidesulfovibrio</taxon>
    </lineage>
</organism>
<dbReference type="SUPFAM" id="SSF51905">
    <property type="entry name" value="FAD/NAD(P)-binding domain"/>
    <property type="match status" value="1"/>
</dbReference>
<evidence type="ECO:0000313" key="6">
    <source>
        <dbReference type="EMBL" id="EFL51533.1"/>
    </source>
</evidence>
<evidence type="ECO:0000256" key="1">
    <source>
        <dbReference type="ARBA" id="ARBA00001974"/>
    </source>
</evidence>
<proteinExistence type="predicted"/>
<dbReference type="SUPFAM" id="SSF56425">
    <property type="entry name" value="Succinate dehydrogenase/fumarate reductase flavoprotein, catalytic domain"/>
    <property type="match status" value="1"/>
</dbReference>
<dbReference type="InterPro" id="IPR050315">
    <property type="entry name" value="FAD-oxidoreductase_2"/>
</dbReference>
<dbReference type="InterPro" id="IPR003953">
    <property type="entry name" value="FAD-dep_OxRdtase_2_FAD-bd"/>
</dbReference>
<keyword evidence="4 6" id="KW-0560">Oxidoreductase</keyword>
<evidence type="ECO:0000313" key="7">
    <source>
        <dbReference type="Proteomes" id="UP000006250"/>
    </source>
</evidence>
<dbReference type="RefSeq" id="WP_005992927.1">
    <property type="nucleotide sequence ID" value="NZ_AECZ01000009.1"/>
</dbReference>
<dbReference type="PANTHER" id="PTHR43400:SF10">
    <property type="entry name" value="3-OXOSTEROID 1-DEHYDROGENASE"/>
    <property type="match status" value="1"/>
</dbReference>
<dbReference type="PRINTS" id="PR00368">
    <property type="entry name" value="FADPNR"/>
</dbReference>
<evidence type="ECO:0000259" key="5">
    <source>
        <dbReference type="Pfam" id="PF00890"/>
    </source>
</evidence>
<comment type="caution">
    <text evidence="6">The sequence shown here is derived from an EMBL/GenBank/DDBJ whole genome shotgun (WGS) entry which is preliminary data.</text>
</comment>
<dbReference type="InterPro" id="IPR036188">
    <property type="entry name" value="FAD/NAD-bd_sf"/>
</dbReference>
<dbReference type="Gene3D" id="3.50.50.60">
    <property type="entry name" value="FAD/NAD(P)-binding domain"/>
    <property type="match status" value="2"/>
</dbReference>
<dbReference type="PANTHER" id="PTHR43400">
    <property type="entry name" value="FUMARATE REDUCTASE"/>
    <property type="match status" value="1"/>
</dbReference>